<reference evidence="2 3" key="1">
    <citation type="submission" date="2024-01" db="EMBL/GenBank/DDBJ databases">
        <title>Genomic insights into the taxonomy and metabolism of the cyanobacterium Pannus brasiliensis CCIBt3594.</title>
        <authorList>
            <person name="Machado M."/>
            <person name="Botero N.B."/>
            <person name="Andreote A.P.D."/>
            <person name="Feitosa A.M.T."/>
            <person name="Popin R."/>
            <person name="Sivonen K."/>
            <person name="Fiore M.F."/>
        </authorList>
    </citation>
    <scope>NUCLEOTIDE SEQUENCE [LARGE SCALE GENOMIC DNA]</scope>
    <source>
        <strain evidence="2 3">CCIBt3594</strain>
    </source>
</reference>
<sequence>MASPSQKSSSIGIRFSSDEKRRLEERAREEKKTLSELIRSAVLEHTRKDSDRLALELQRKVYFALGKITEYLQTLDADASEVNEIQELVNATRRKLLGLESW</sequence>
<accession>A0AAW9QV93</accession>
<feature type="compositionally biased region" description="Basic and acidic residues" evidence="1">
    <location>
        <begin position="16"/>
        <end position="29"/>
    </location>
</feature>
<keyword evidence="3" id="KW-1185">Reference proteome</keyword>
<comment type="caution">
    <text evidence="2">The sequence shown here is derived from an EMBL/GenBank/DDBJ whole genome shotgun (WGS) entry which is preliminary data.</text>
</comment>
<dbReference type="AlphaFoldDB" id="A0AAW9QV93"/>
<dbReference type="EMBL" id="JBAFSM010000020">
    <property type="protein sequence ID" value="MEG3437866.1"/>
    <property type="molecule type" value="Genomic_DNA"/>
</dbReference>
<dbReference type="RefSeq" id="WP_332865344.1">
    <property type="nucleotide sequence ID" value="NZ_JBAFSM010000020.1"/>
</dbReference>
<dbReference type="Pfam" id="PF21983">
    <property type="entry name" value="NikA-like"/>
    <property type="match status" value="1"/>
</dbReference>
<feature type="compositionally biased region" description="Polar residues" evidence="1">
    <location>
        <begin position="1"/>
        <end position="11"/>
    </location>
</feature>
<dbReference type="Proteomes" id="UP001328733">
    <property type="component" value="Unassembled WGS sequence"/>
</dbReference>
<evidence type="ECO:0000313" key="2">
    <source>
        <dbReference type="EMBL" id="MEG3437866.1"/>
    </source>
</evidence>
<protein>
    <submittedName>
        <fullName evidence="2">Ribbon-helix-helix protein, CopG family</fullName>
    </submittedName>
</protein>
<gene>
    <name evidence="2" type="ORF">V0288_12130</name>
</gene>
<evidence type="ECO:0000313" key="3">
    <source>
        <dbReference type="Proteomes" id="UP001328733"/>
    </source>
</evidence>
<organism evidence="2 3">
    <name type="scientific">Pannus brasiliensis CCIBt3594</name>
    <dbReference type="NCBI Taxonomy" id="1427578"/>
    <lineage>
        <taxon>Bacteria</taxon>
        <taxon>Bacillati</taxon>
        <taxon>Cyanobacteriota</taxon>
        <taxon>Cyanophyceae</taxon>
        <taxon>Oscillatoriophycideae</taxon>
        <taxon>Chroococcales</taxon>
        <taxon>Microcystaceae</taxon>
        <taxon>Pannus</taxon>
    </lineage>
</organism>
<dbReference type="InterPro" id="IPR053842">
    <property type="entry name" value="NikA-like"/>
</dbReference>
<name>A0AAW9QV93_9CHRO</name>
<evidence type="ECO:0000256" key="1">
    <source>
        <dbReference type="SAM" id="MobiDB-lite"/>
    </source>
</evidence>
<feature type="region of interest" description="Disordered" evidence="1">
    <location>
        <begin position="1"/>
        <end position="29"/>
    </location>
</feature>
<proteinExistence type="predicted"/>